<accession>A0A0F9VK46</accession>
<evidence type="ECO:0000313" key="1">
    <source>
        <dbReference type="EMBL" id="KKN66198.1"/>
    </source>
</evidence>
<proteinExistence type="predicted"/>
<dbReference type="EMBL" id="LAZR01000508">
    <property type="protein sequence ID" value="KKN66198.1"/>
    <property type="molecule type" value="Genomic_DNA"/>
</dbReference>
<organism evidence="1">
    <name type="scientific">marine sediment metagenome</name>
    <dbReference type="NCBI Taxonomy" id="412755"/>
    <lineage>
        <taxon>unclassified sequences</taxon>
        <taxon>metagenomes</taxon>
        <taxon>ecological metagenomes</taxon>
    </lineage>
</organism>
<gene>
    <name evidence="1" type="ORF">LCGC14_0473980</name>
</gene>
<comment type="caution">
    <text evidence="1">The sequence shown here is derived from an EMBL/GenBank/DDBJ whole genome shotgun (WGS) entry which is preliminary data.</text>
</comment>
<name>A0A0F9VK46_9ZZZZ</name>
<sequence length="73" mass="8386">MKKIIKEASYWLYCPKCSGLYNLEGIEEIRLTSEVSRLVCTCGYSFPHIEKNWTFFDEGGIRFGPNDGEVVCL</sequence>
<reference evidence="1" key="1">
    <citation type="journal article" date="2015" name="Nature">
        <title>Complex archaea that bridge the gap between prokaryotes and eukaryotes.</title>
        <authorList>
            <person name="Spang A."/>
            <person name="Saw J.H."/>
            <person name="Jorgensen S.L."/>
            <person name="Zaremba-Niedzwiedzka K."/>
            <person name="Martijn J."/>
            <person name="Lind A.E."/>
            <person name="van Eijk R."/>
            <person name="Schleper C."/>
            <person name="Guy L."/>
            <person name="Ettema T.J."/>
        </authorList>
    </citation>
    <scope>NUCLEOTIDE SEQUENCE</scope>
</reference>
<protein>
    <submittedName>
        <fullName evidence="1">Uncharacterized protein</fullName>
    </submittedName>
</protein>
<dbReference type="AlphaFoldDB" id="A0A0F9VK46"/>